<comment type="caution">
    <text evidence="2">The sequence shown here is derived from an EMBL/GenBank/DDBJ whole genome shotgun (WGS) entry which is preliminary data.</text>
</comment>
<sequence length="751" mass="74490">MTKLTIDRVRGVRAAILLGVAALPGAARAADCNWNGSVGGNFATAANWDCGRVPGTTDTAIISTGRADVSSTTSTGSVQIASGAALRQTGGVFTVSALVNNGLIDVTGSLRATTGATVIVSGTGTIVLANAANTVLFNGSASSITLGAGQTVLGSARILANAGILNNQGTIRSTGPREINIDPLGTASGLSGAGVGTNRNAGLYNTGSLIAGTSQMSLAGGLYENSKDATMFADGQNLTMGTNSALTNLSGANLSKGVYASRAGTLTLRTDSGSAFIQSIGTTGTATDTVVRLSGEASQILTGYDVGGASNALEETLSVINASGRLEIVDGREFSLGDNFANRGIVLLGGTAAQVDSSFTTPGTLANSGTIFGHGFIGTSVTNSISGFSGIVRASEGTLTLAGLTGGTGQSDAGAVLAFGTGTYTPRLLVINGALSLGANVVAVTADYQNAGFGSGNSFAARANVTGTGTIEATSATQTLSATGLSGSTLDLGVQRVGAATRTLTITNLGTETTLRGAVQNTNAASVSVTGADFVVAANGGTADATLAYGSVSGDFAGQSLTIANNFDNVADATLTLTGKVTQVSLASLFKAAGFGTLTATGANSYTLDLGSFAAGTQTITTDFGVLNDIALSTFSENLGGSFTGAGGPFSLTGASFAGIDGDMTYTGAQLSFATAGLTAGNYSRTLLLESFSRFLGLDDLALSHMTIDVNATITGGVGTVPEPQVWAQLLAGFAMIGLATRRCRREIVSS</sequence>
<proteinExistence type="predicted"/>
<feature type="signal peptide" evidence="1">
    <location>
        <begin position="1"/>
        <end position="29"/>
    </location>
</feature>
<dbReference type="RefSeq" id="WP_143554807.1">
    <property type="nucleotide sequence ID" value="NZ_VJWA01000001.1"/>
</dbReference>
<gene>
    <name evidence="2" type="ORF">FMM06_03485</name>
</gene>
<name>A0A552UGA7_9SPHN</name>
<accession>A0A552UGA7</accession>
<dbReference type="AlphaFoldDB" id="A0A552UGA7"/>
<keyword evidence="3" id="KW-1185">Reference proteome</keyword>
<reference evidence="2 3" key="1">
    <citation type="submission" date="2019-07" db="EMBL/GenBank/DDBJ databases">
        <title>Novel species isolated from glacier.</title>
        <authorList>
            <person name="Liu Q."/>
            <person name="Xin Y.-H."/>
        </authorList>
    </citation>
    <scope>NUCLEOTIDE SEQUENCE [LARGE SCALE GENOMIC DNA]</scope>
    <source>
        <strain evidence="2 3">LB1R16</strain>
    </source>
</reference>
<evidence type="ECO:0008006" key="4">
    <source>
        <dbReference type="Google" id="ProtNLM"/>
    </source>
</evidence>
<keyword evidence="1" id="KW-0732">Signal</keyword>
<feature type="chain" id="PRO_5022219624" description="PEP-CTERM protein-sorting domain-containing protein" evidence="1">
    <location>
        <begin position="30"/>
        <end position="751"/>
    </location>
</feature>
<evidence type="ECO:0000313" key="2">
    <source>
        <dbReference type="EMBL" id="TRW17262.1"/>
    </source>
</evidence>
<evidence type="ECO:0000313" key="3">
    <source>
        <dbReference type="Proteomes" id="UP000317894"/>
    </source>
</evidence>
<dbReference type="Proteomes" id="UP000317894">
    <property type="component" value="Unassembled WGS sequence"/>
</dbReference>
<dbReference type="EMBL" id="VJWA01000001">
    <property type="protein sequence ID" value="TRW17262.1"/>
    <property type="molecule type" value="Genomic_DNA"/>
</dbReference>
<evidence type="ECO:0000256" key="1">
    <source>
        <dbReference type="SAM" id="SignalP"/>
    </source>
</evidence>
<dbReference type="OrthoDB" id="9804931at2"/>
<organism evidence="2 3">
    <name type="scientific">Glacieibacterium frigidum</name>
    <dbReference type="NCBI Taxonomy" id="2593303"/>
    <lineage>
        <taxon>Bacteria</taxon>
        <taxon>Pseudomonadati</taxon>
        <taxon>Pseudomonadota</taxon>
        <taxon>Alphaproteobacteria</taxon>
        <taxon>Sphingomonadales</taxon>
        <taxon>Sphingosinicellaceae</taxon>
        <taxon>Glacieibacterium</taxon>
    </lineage>
</organism>
<protein>
    <recommendedName>
        <fullName evidence="4">PEP-CTERM protein-sorting domain-containing protein</fullName>
    </recommendedName>
</protein>